<gene>
    <name evidence="2" type="ORF">FHP25_07460</name>
</gene>
<feature type="domain" description="Extradiol ring-cleavage dioxygenase class III enzyme subunit B" evidence="1">
    <location>
        <begin position="8"/>
        <end position="256"/>
    </location>
</feature>
<dbReference type="RefSeq" id="WP_147846295.1">
    <property type="nucleotide sequence ID" value="NZ_VDUZ01000006.1"/>
</dbReference>
<name>A0A5C8PS56_9HYPH</name>
<dbReference type="GO" id="GO:0008198">
    <property type="term" value="F:ferrous iron binding"/>
    <property type="evidence" value="ECO:0007669"/>
    <property type="project" value="InterPro"/>
</dbReference>
<dbReference type="InterPro" id="IPR004183">
    <property type="entry name" value="Xdiol_dOase_suB"/>
</dbReference>
<protein>
    <recommendedName>
        <fullName evidence="1">Extradiol ring-cleavage dioxygenase class III enzyme subunit B domain-containing protein</fullName>
    </recommendedName>
</protein>
<evidence type="ECO:0000313" key="2">
    <source>
        <dbReference type="EMBL" id="TXL78823.1"/>
    </source>
</evidence>
<dbReference type="SUPFAM" id="SSF53213">
    <property type="entry name" value="LigB-like"/>
    <property type="match status" value="1"/>
</dbReference>
<reference evidence="2 3" key="1">
    <citation type="submission" date="2019-06" db="EMBL/GenBank/DDBJ databases">
        <title>New taxonomy in bacterial strain CC-CFT640, isolated from vineyard.</title>
        <authorList>
            <person name="Lin S.-Y."/>
            <person name="Tsai C.-F."/>
            <person name="Young C.-C."/>
        </authorList>
    </citation>
    <scope>NUCLEOTIDE SEQUENCE [LARGE SCALE GENOMIC DNA]</scope>
    <source>
        <strain evidence="2 3">CC-CFT640</strain>
    </source>
</reference>
<dbReference type="GO" id="GO:0016702">
    <property type="term" value="F:oxidoreductase activity, acting on single donors with incorporation of molecular oxygen, incorporation of two atoms of oxygen"/>
    <property type="evidence" value="ECO:0007669"/>
    <property type="project" value="UniProtKB-ARBA"/>
</dbReference>
<dbReference type="EMBL" id="VDUZ01000006">
    <property type="protein sequence ID" value="TXL78823.1"/>
    <property type="molecule type" value="Genomic_DNA"/>
</dbReference>
<dbReference type="Proteomes" id="UP000321638">
    <property type="component" value="Unassembled WGS sequence"/>
</dbReference>
<dbReference type="CDD" id="cd07359">
    <property type="entry name" value="PCA_45_Doxase_B_like"/>
    <property type="match status" value="1"/>
</dbReference>
<keyword evidence="3" id="KW-1185">Reference proteome</keyword>
<evidence type="ECO:0000313" key="3">
    <source>
        <dbReference type="Proteomes" id="UP000321638"/>
    </source>
</evidence>
<dbReference type="Gene3D" id="3.40.830.10">
    <property type="entry name" value="LigB-like"/>
    <property type="match status" value="1"/>
</dbReference>
<organism evidence="2 3">
    <name type="scientific">Vineibacter terrae</name>
    <dbReference type="NCBI Taxonomy" id="2586908"/>
    <lineage>
        <taxon>Bacteria</taxon>
        <taxon>Pseudomonadati</taxon>
        <taxon>Pseudomonadota</taxon>
        <taxon>Alphaproteobacteria</taxon>
        <taxon>Hyphomicrobiales</taxon>
        <taxon>Vineibacter</taxon>
    </lineage>
</organism>
<evidence type="ECO:0000259" key="1">
    <source>
        <dbReference type="Pfam" id="PF02900"/>
    </source>
</evidence>
<dbReference type="Pfam" id="PF02900">
    <property type="entry name" value="LigB"/>
    <property type="match status" value="1"/>
</dbReference>
<sequence>MAQIVFAAGAPHAPGLIGLLAAAPSEVRDVVASTYGSLAEAIAGARADVLIVFANDHLTNSRVRAYPDFLIGMAAEHRGPHEWFKPWIGCDDYRVKGAPQVAEALLDGMTRRGIRMFAESGNLKFDDNISVPVHLAKLQDAGVPMVPVLQNCTVPPIPDQHRCYAVGRALGALIRDDLPAGMRVALLGSGGLSHEPGGARYYFIDEAFDRWFLDLVASGDHDRLLRELTLEKMEAAGSGGTAELLAWVVVLGAIGPRPGRSFGYAAHKDFKCGVGAVLWDMDANRRSGGSPGSPGMTA</sequence>
<dbReference type="AlphaFoldDB" id="A0A5C8PS56"/>
<comment type="caution">
    <text evidence="2">The sequence shown here is derived from an EMBL/GenBank/DDBJ whole genome shotgun (WGS) entry which is preliminary data.</text>
</comment>
<accession>A0A5C8PS56</accession>
<dbReference type="OrthoDB" id="8673673at2"/>
<proteinExistence type="predicted"/>